<protein>
    <recommendedName>
        <fullName evidence="2">Phage-Barnase-EndoU-ColicinE5/D-RelE like nuclease 2 domain-containing protein</fullName>
    </recommendedName>
</protein>
<sequence length="103" mass="11931">MKRFADYQGRPIRLTDERLAHILQHPEMVNMEAAIPTVLRHPEVVRQSRTDMTVSLYYLYQRATLVGDKWLCVVVKYLAADAFVITAYLTDKLKPGTQVWPNP</sequence>
<gene>
    <name evidence="1" type="ORF">QQ91_020800</name>
</gene>
<reference evidence="1" key="1">
    <citation type="submission" date="2014-11" db="EMBL/GenBank/DDBJ databases">
        <authorList>
            <person name="Malar M.C."/>
            <person name="Sen D."/>
            <person name="Tripathy S."/>
        </authorList>
    </citation>
    <scope>NUCLEOTIDE SEQUENCE</scope>
    <source>
        <strain evidence="1">BDU141951</strain>
    </source>
</reference>
<proteinExistence type="predicted"/>
<organism evidence="1">
    <name type="scientific">Lyngbya confervoides BDU141951</name>
    <dbReference type="NCBI Taxonomy" id="1574623"/>
    <lineage>
        <taxon>Bacteria</taxon>
        <taxon>Bacillati</taxon>
        <taxon>Cyanobacteriota</taxon>
        <taxon>Cyanophyceae</taxon>
        <taxon>Oscillatoriophycideae</taxon>
        <taxon>Oscillatoriales</taxon>
        <taxon>Microcoleaceae</taxon>
        <taxon>Lyngbya</taxon>
    </lineage>
</organism>
<comment type="caution">
    <text evidence="1">The sequence shown here is derived from an EMBL/GenBank/DDBJ whole genome shotgun (WGS) entry which is preliminary data.</text>
</comment>
<dbReference type="EMBL" id="JTHE02000003">
    <property type="protein sequence ID" value="NEV69538.1"/>
    <property type="molecule type" value="Genomic_DNA"/>
</dbReference>
<dbReference type="AlphaFoldDB" id="A0A0C1VA25"/>
<evidence type="ECO:0008006" key="2">
    <source>
        <dbReference type="Google" id="ProtNLM"/>
    </source>
</evidence>
<name>A0A0C1VA25_9CYAN</name>
<accession>A0A0C1VA25</accession>
<reference evidence="1" key="2">
    <citation type="journal article" date="2015" name="Genome Announc.">
        <title>Draft Genome Sequence of Filamentous Marine Cyanobacterium Lyngbya confervoides Strain BDU141951.</title>
        <authorList>
            <person name="Chandrababunaidu M.M."/>
            <person name="Sen D."/>
            <person name="Tripathy S."/>
        </authorList>
    </citation>
    <scope>NUCLEOTIDE SEQUENCE</scope>
    <source>
        <strain evidence="1">BDU141951</strain>
    </source>
</reference>
<reference evidence="1" key="3">
    <citation type="submission" date="2020-02" db="EMBL/GenBank/DDBJ databases">
        <authorList>
            <person name="Sarangi A.N."/>
            <person name="Ghosh S."/>
            <person name="Mukherjee M."/>
            <person name="Tripathy S."/>
        </authorList>
    </citation>
    <scope>NUCLEOTIDE SEQUENCE</scope>
    <source>
        <strain evidence="1">BDU141951</strain>
    </source>
</reference>
<evidence type="ECO:0000313" key="1">
    <source>
        <dbReference type="EMBL" id="NEV69538.1"/>
    </source>
</evidence>